<dbReference type="EMBL" id="JBGMDY010000006">
    <property type="protein sequence ID" value="KAL2330743.1"/>
    <property type="molecule type" value="Genomic_DNA"/>
</dbReference>
<evidence type="ECO:0000313" key="2">
    <source>
        <dbReference type="EMBL" id="KAL2330743.1"/>
    </source>
</evidence>
<dbReference type="AlphaFoldDB" id="A0ABD1M4N2"/>
<proteinExistence type="predicted"/>
<comment type="caution">
    <text evidence="2">The sequence shown here is derived from an EMBL/GenBank/DDBJ whole genome shotgun (WGS) entry which is preliminary data.</text>
</comment>
<dbReference type="Proteomes" id="UP001603857">
    <property type="component" value="Unassembled WGS sequence"/>
</dbReference>
<organism evidence="2 3">
    <name type="scientific">Flemingia macrophylla</name>
    <dbReference type="NCBI Taxonomy" id="520843"/>
    <lineage>
        <taxon>Eukaryota</taxon>
        <taxon>Viridiplantae</taxon>
        <taxon>Streptophyta</taxon>
        <taxon>Embryophyta</taxon>
        <taxon>Tracheophyta</taxon>
        <taxon>Spermatophyta</taxon>
        <taxon>Magnoliopsida</taxon>
        <taxon>eudicotyledons</taxon>
        <taxon>Gunneridae</taxon>
        <taxon>Pentapetalae</taxon>
        <taxon>rosids</taxon>
        <taxon>fabids</taxon>
        <taxon>Fabales</taxon>
        <taxon>Fabaceae</taxon>
        <taxon>Papilionoideae</taxon>
        <taxon>50 kb inversion clade</taxon>
        <taxon>NPAAA clade</taxon>
        <taxon>indigoferoid/millettioid clade</taxon>
        <taxon>Phaseoleae</taxon>
        <taxon>Flemingia</taxon>
    </lineage>
</organism>
<accession>A0ABD1M4N2</accession>
<sequence length="69" mass="7792">MAEEKAMPPRSSFSICLSIFSFSREGSKATLVLVCPIFFFSNIPFRSFEPRQSGDQYGKPKPRVQQSSL</sequence>
<evidence type="ECO:0000256" key="1">
    <source>
        <dbReference type="SAM" id="MobiDB-lite"/>
    </source>
</evidence>
<evidence type="ECO:0000313" key="3">
    <source>
        <dbReference type="Proteomes" id="UP001603857"/>
    </source>
</evidence>
<protein>
    <submittedName>
        <fullName evidence="2">Uncharacterized protein</fullName>
    </submittedName>
</protein>
<keyword evidence="3" id="KW-1185">Reference proteome</keyword>
<feature type="region of interest" description="Disordered" evidence="1">
    <location>
        <begin position="48"/>
        <end position="69"/>
    </location>
</feature>
<gene>
    <name evidence="2" type="ORF">Fmac_018324</name>
</gene>
<name>A0ABD1M4N2_9FABA</name>
<reference evidence="2 3" key="1">
    <citation type="submission" date="2024-08" db="EMBL/GenBank/DDBJ databases">
        <title>Insights into the chromosomal genome structure of Flemingia macrophylla.</title>
        <authorList>
            <person name="Ding Y."/>
            <person name="Zhao Y."/>
            <person name="Bi W."/>
            <person name="Wu M."/>
            <person name="Zhao G."/>
            <person name="Gong Y."/>
            <person name="Li W."/>
            <person name="Zhang P."/>
        </authorList>
    </citation>
    <scope>NUCLEOTIDE SEQUENCE [LARGE SCALE GENOMIC DNA]</scope>
    <source>
        <strain evidence="2">DYQJB</strain>
        <tissue evidence="2">Leaf</tissue>
    </source>
</reference>